<feature type="binding site" evidence="7">
    <location>
        <position position="173"/>
    </location>
    <ligand>
        <name>substrate</name>
    </ligand>
</feature>
<evidence type="ECO:0000313" key="10">
    <source>
        <dbReference type="Proteomes" id="UP001596020"/>
    </source>
</evidence>
<keyword evidence="10" id="KW-1185">Reference proteome</keyword>
<feature type="active site" description="Proton acceptor" evidence="7">
    <location>
        <position position="69"/>
    </location>
</feature>
<evidence type="ECO:0000256" key="6">
    <source>
        <dbReference type="ARBA" id="ARBA00023080"/>
    </source>
</evidence>
<feature type="binding site" evidence="7">
    <location>
        <position position="69"/>
    </location>
    <ligand>
        <name>Mg(2+)</name>
        <dbReference type="ChEBI" id="CHEBI:18420"/>
    </ligand>
</feature>
<comment type="caution">
    <text evidence="7">Lacks conserved residue(s) required for the propagation of feature annotation.</text>
</comment>
<dbReference type="HAMAP" id="MF_01405">
    <property type="entry name" value="Non_canon_purine_NTPase"/>
    <property type="match status" value="1"/>
</dbReference>
<dbReference type="Gene3D" id="3.90.950.10">
    <property type="match status" value="1"/>
</dbReference>
<keyword evidence="5 7" id="KW-0460">Magnesium</keyword>
<evidence type="ECO:0000256" key="5">
    <source>
        <dbReference type="ARBA" id="ARBA00022842"/>
    </source>
</evidence>
<dbReference type="SUPFAM" id="SSF52972">
    <property type="entry name" value="ITPase-like"/>
    <property type="match status" value="1"/>
</dbReference>
<sequence length="192" mass="21702">MDNIVFATNNLHKLQEVRDILKGKYIVRSLDELGCHDDIPETADTLEGNALIKARYIYNKYHVFCFADDTGLEVEILDGAPGVYSARYAGEHCSPEDNRKKLLKALQDEPTPRKARFRTVIALIDQDGEHLFEGEVEGEITTEEVGSNGFGYDPIFKPQGYDVTFAQMSEEEKNKISHRGRAVAKLAKYFKV</sequence>
<comment type="function">
    <text evidence="7">Pyrophosphatase that catalyzes the hydrolysis of nucleoside triphosphates to their monophosphate derivatives, with a high preference for the non-canonical purine nucleotides XTP (xanthosine triphosphate), dITP (deoxyinosine triphosphate) and ITP. Seems to function as a house-cleaning enzyme that removes non-canonical purine nucleotides from the nucleotide pool, thus preventing their incorporation into DNA/RNA and avoiding chromosomal lesions.</text>
</comment>
<dbReference type="NCBIfam" id="TIGR00042">
    <property type="entry name" value="RdgB/HAM1 family non-canonical purine NTP pyrophosphatase"/>
    <property type="match status" value="1"/>
</dbReference>
<evidence type="ECO:0000256" key="7">
    <source>
        <dbReference type="HAMAP-Rule" id="MF_01405"/>
    </source>
</evidence>
<dbReference type="PANTHER" id="PTHR11067:SF9">
    <property type="entry name" value="INOSINE TRIPHOSPHATE PYROPHOSPHATASE"/>
    <property type="match status" value="1"/>
</dbReference>
<dbReference type="RefSeq" id="WP_380079622.1">
    <property type="nucleotide sequence ID" value="NZ_JBHSGO010000203.1"/>
</dbReference>
<keyword evidence="2 7" id="KW-0479">Metal-binding</keyword>
<comment type="cofactor">
    <cofactor evidence="7">
        <name>Mg(2+)</name>
        <dbReference type="ChEBI" id="CHEBI:18420"/>
    </cofactor>
    <text evidence="7">Binds 1 Mg(2+) ion per subunit.</text>
</comment>
<dbReference type="EC" id="3.6.1.66" evidence="7"/>
<evidence type="ECO:0000256" key="4">
    <source>
        <dbReference type="ARBA" id="ARBA00022801"/>
    </source>
</evidence>
<reference evidence="10" key="1">
    <citation type="journal article" date="2019" name="Int. J. Syst. Evol. Microbiol.">
        <title>The Global Catalogue of Microorganisms (GCM) 10K type strain sequencing project: providing services to taxonomists for standard genome sequencing and annotation.</title>
        <authorList>
            <consortium name="The Broad Institute Genomics Platform"/>
            <consortium name="The Broad Institute Genome Sequencing Center for Infectious Disease"/>
            <person name="Wu L."/>
            <person name="Ma J."/>
        </authorList>
    </citation>
    <scope>NUCLEOTIDE SEQUENCE [LARGE SCALE GENOMIC DNA]</scope>
    <source>
        <strain evidence="10">CGMCC 4.7357</strain>
    </source>
</reference>
<feature type="binding site" evidence="7">
    <location>
        <begin position="178"/>
        <end position="179"/>
    </location>
    <ligand>
        <name>substrate</name>
    </ligand>
</feature>
<dbReference type="Pfam" id="PF01725">
    <property type="entry name" value="Ham1p_like"/>
    <property type="match status" value="1"/>
</dbReference>
<dbReference type="NCBIfam" id="NF011398">
    <property type="entry name" value="PRK14823.1"/>
    <property type="match status" value="1"/>
</dbReference>
<accession>A0ABV9K976</accession>
<dbReference type="Proteomes" id="UP001596020">
    <property type="component" value="Unassembled WGS sequence"/>
</dbReference>
<dbReference type="InterPro" id="IPR020922">
    <property type="entry name" value="dITP/XTP_pyrophosphatase"/>
</dbReference>
<feature type="binding site" evidence="7">
    <location>
        <begin position="8"/>
        <end position="13"/>
    </location>
    <ligand>
        <name>substrate</name>
    </ligand>
</feature>
<keyword evidence="6 7" id="KW-0546">Nucleotide metabolism</keyword>
<evidence type="ECO:0000256" key="2">
    <source>
        <dbReference type="ARBA" id="ARBA00022723"/>
    </source>
</evidence>
<gene>
    <name evidence="9" type="ORF">ACFO3G_07810</name>
</gene>
<evidence type="ECO:0000313" key="9">
    <source>
        <dbReference type="EMBL" id="MFC4666498.1"/>
    </source>
</evidence>
<dbReference type="CDD" id="cd00515">
    <property type="entry name" value="HAM1"/>
    <property type="match status" value="1"/>
</dbReference>
<feature type="binding site" evidence="7">
    <location>
        <position position="70"/>
    </location>
    <ligand>
        <name>substrate</name>
    </ligand>
</feature>
<dbReference type="PANTHER" id="PTHR11067">
    <property type="entry name" value="INOSINE TRIPHOSPHATE PYROPHOSPHATASE/HAM1 PROTEIN"/>
    <property type="match status" value="1"/>
</dbReference>
<comment type="similarity">
    <text evidence="1 7 8">Belongs to the HAM1 NTPase family.</text>
</comment>
<evidence type="ECO:0000256" key="3">
    <source>
        <dbReference type="ARBA" id="ARBA00022741"/>
    </source>
</evidence>
<feature type="binding site" evidence="7">
    <location>
        <begin position="150"/>
        <end position="153"/>
    </location>
    <ligand>
        <name>substrate</name>
    </ligand>
</feature>
<comment type="caution">
    <text evidence="9">The sequence shown here is derived from an EMBL/GenBank/DDBJ whole genome shotgun (WGS) entry which is preliminary data.</text>
</comment>
<name>A0ABV9K976_9PORP</name>
<dbReference type="InterPro" id="IPR029001">
    <property type="entry name" value="ITPase-like_fam"/>
</dbReference>
<comment type="catalytic activity">
    <reaction evidence="7">
        <text>XTP + H2O = XMP + diphosphate + H(+)</text>
        <dbReference type="Rhea" id="RHEA:28610"/>
        <dbReference type="ChEBI" id="CHEBI:15377"/>
        <dbReference type="ChEBI" id="CHEBI:15378"/>
        <dbReference type="ChEBI" id="CHEBI:33019"/>
        <dbReference type="ChEBI" id="CHEBI:57464"/>
        <dbReference type="ChEBI" id="CHEBI:61314"/>
        <dbReference type="EC" id="3.6.1.66"/>
    </reaction>
</comment>
<organism evidence="9 10">
    <name type="scientific">Falsiporphyromonas endometrii</name>
    <dbReference type="NCBI Taxonomy" id="1387297"/>
    <lineage>
        <taxon>Bacteria</taxon>
        <taxon>Pseudomonadati</taxon>
        <taxon>Bacteroidota</taxon>
        <taxon>Bacteroidia</taxon>
        <taxon>Bacteroidales</taxon>
        <taxon>Porphyromonadaceae</taxon>
        <taxon>Falsiporphyromonas</taxon>
    </lineage>
</organism>
<keyword evidence="3 7" id="KW-0547">Nucleotide-binding</keyword>
<protein>
    <recommendedName>
        <fullName evidence="7">dITP/XTP pyrophosphatase</fullName>
        <ecNumber evidence="7">3.6.1.66</ecNumber>
    </recommendedName>
    <alternativeName>
        <fullName evidence="7">Non-canonical purine NTP pyrophosphatase</fullName>
    </alternativeName>
    <alternativeName>
        <fullName evidence="7">Non-standard purine NTP pyrophosphatase</fullName>
    </alternativeName>
    <alternativeName>
        <fullName evidence="7">Nucleoside-triphosphate diphosphatase</fullName>
    </alternativeName>
    <alternativeName>
        <fullName evidence="7">Nucleoside-triphosphate pyrophosphatase</fullName>
        <shortName evidence="7">NTPase</shortName>
    </alternativeName>
</protein>
<keyword evidence="4 7" id="KW-0378">Hydrolase</keyword>
<dbReference type="EMBL" id="JBHSGO010000203">
    <property type="protein sequence ID" value="MFC4666498.1"/>
    <property type="molecule type" value="Genomic_DNA"/>
</dbReference>
<evidence type="ECO:0000256" key="1">
    <source>
        <dbReference type="ARBA" id="ARBA00008023"/>
    </source>
</evidence>
<comment type="catalytic activity">
    <reaction evidence="7">
        <text>dITP + H2O = dIMP + diphosphate + H(+)</text>
        <dbReference type="Rhea" id="RHEA:28342"/>
        <dbReference type="ChEBI" id="CHEBI:15377"/>
        <dbReference type="ChEBI" id="CHEBI:15378"/>
        <dbReference type="ChEBI" id="CHEBI:33019"/>
        <dbReference type="ChEBI" id="CHEBI:61194"/>
        <dbReference type="ChEBI" id="CHEBI:61382"/>
        <dbReference type="EC" id="3.6.1.66"/>
    </reaction>
</comment>
<comment type="subunit">
    <text evidence="7">Homodimer.</text>
</comment>
<comment type="catalytic activity">
    <reaction evidence="7">
        <text>ITP + H2O = IMP + diphosphate + H(+)</text>
        <dbReference type="Rhea" id="RHEA:29399"/>
        <dbReference type="ChEBI" id="CHEBI:15377"/>
        <dbReference type="ChEBI" id="CHEBI:15378"/>
        <dbReference type="ChEBI" id="CHEBI:33019"/>
        <dbReference type="ChEBI" id="CHEBI:58053"/>
        <dbReference type="ChEBI" id="CHEBI:61402"/>
        <dbReference type="EC" id="3.6.1.66"/>
    </reaction>
</comment>
<dbReference type="InterPro" id="IPR002637">
    <property type="entry name" value="RdgB/HAM1"/>
</dbReference>
<proteinExistence type="inferred from homology"/>
<evidence type="ECO:0000256" key="8">
    <source>
        <dbReference type="RuleBase" id="RU003781"/>
    </source>
</evidence>